<dbReference type="RefSeq" id="WP_128761775.1">
    <property type="nucleotide sequence ID" value="NZ_QOVI01000004.1"/>
</dbReference>
<gene>
    <name evidence="3" type="ORF">DSM04_104483</name>
</gene>
<dbReference type="PANTHER" id="PTHR34477:SF1">
    <property type="entry name" value="UPF0213 PROTEIN YHBQ"/>
    <property type="match status" value="1"/>
</dbReference>
<dbReference type="InterPro" id="IPR000305">
    <property type="entry name" value="GIY-YIG_endonuc"/>
</dbReference>
<dbReference type="PROSITE" id="PS50164">
    <property type="entry name" value="GIY_YIG"/>
    <property type="match status" value="1"/>
</dbReference>
<protein>
    <submittedName>
        <fullName evidence="3">Putative endonuclease</fullName>
    </submittedName>
</protein>
<evidence type="ECO:0000313" key="4">
    <source>
        <dbReference type="Proteomes" id="UP000289821"/>
    </source>
</evidence>
<comment type="caution">
    <text evidence="3">The sequence shown here is derived from an EMBL/GenBank/DDBJ whole genome shotgun (WGS) entry which is preliminary data.</text>
</comment>
<evidence type="ECO:0000256" key="1">
    <source>
        <dbReference type="ARBA" id="ARBA00007435"/>
    </source>
</evidence>
<keyword evidence="4" id="KW-1185">Reference proteome</keyword>
<dbReference type="Gene3D" id="3.40.1440.10">
    <property type="entry name" value="GIY-YIG endonuclease"/>
    <property type="match status" value="1"/>
</dbReference>
<dbReference type="EMBL" id="QOVI01000004">
    <property type="protein sequence ID" value="RXG14374.1"/>
    <property type="molecule type" value="Genomic_DNA"/>
</dbReference>
<proteinExistence type="inferred from homology"/>
<dbReference type="AlphaFoldDB" id="A0A4Q0NVU8"/>
<dbReference type="GO" id="GO:0004519">
    <property type="term" value="F:endonuclease activity"/>
    <property type="evidence" value="ECO:0007669"/>
    <property type="project" value="UniProtKB-KW"/>
</dbReference>
<dbReference type="InterPro" id="IPR035901">
    <property type="entry name" value="GIY-YIG_endonuc_sf"/>
</dbReference>
<name>A0A4Q0NVU8_9FLAO</name>
<dbReference type="SUPFAM" id="SSF82771">
    <property type="entry name" value="GIY-YIG endonuclease"/>
    <property type="match status" value="1"/>
</dbReference>
<dbReference type="CDD" id="cd10449">
    <property type="entry name" value="GIY-YIG_SLX1_like"/>
    <property type="match status" value="1"/>
</dbReference>
<dbReference type="InterPro" id="IPR050190">
    <property type="entry name" value="UPF0213_domain"/>
</dbReference>
<evidence type="ECO:0000313" key="3">
    <source>
        <dbReference type="EMBL" id="RXG14374.1"/>
    </source>
</evidence>
<dbReference type="PANTHER" id="PTHR34477">
    <property type="entry name" value="UPF0213 PROTEIN YHBQ"/>
    <property type="match status" value="1"/>
</dbReference>
<reference evidence="3 4" key="1">
    <citation type="submission" date="2018-07" db="EMBL/GenBank/DDBJ databases">
        <title>Leeuwenhoekiella genomics.</title>
        <authorList>
            <person name="Tahon G."/>
            <person name="Willems A."/>
        </authorList>
    </citation>
    <scope>NUCLEOTIDE SEQUENCE [LARGE SCALE GENOMIC DNA]</scope>
    <source>
        <strain evidence="3 4">R-50232</strain>
    </source>
</reference>
<comment type="similarity">
    <text evidence="1">Belongs to the UPF0213 family.</text>
</comment>
<sequence length="94" mass="11335">MHTVYILFSEKLDRFYTGETTDLDKRIAFHMDSPANKFTAKAKDWKLFLQFQCECKPQALKIERHIKNMKSKTYIRNLLKYPEIIDKLKKEYPC</sequence>
<keyword evidence="3" id="KW-0255">Endonuclease</keyword>
<dbReference type="Pfam" id="PF01541">
    <property type="entry name" value="GIY-YIG"/>
    <property type="match status" value="1"/>
</dbReference>
<organism evidence="3 4">
    <name type="scientific">Leeuwenhoekiella aestuarii</name>
    <dbReference type="NCBI Taxonomy" id="2249426"/>
    <lineage>
        <taxon>Bacteria</taxon>
        <taxon>Pseudomonadati</taxon>
        <taxon>Bacteroidota</taxon>
        <taxon>Flavobacteriia</taxon>
        <taxon>Flavobacteriales</taxon>
        <taxon>Flavobacteriaceae</taxon>
        <taxon>Leeuwenhoekiella</taxon>
    </lineage>
</organism>
<keyword evidence="3" id="KW-0540">Nuclease</keyword>
<dbReference type="Proteomes" id="UP000289821">
    <property type="component" value="Unassembled WGS sequence"/>
</dbReference>
<accession>A0A4Q0NVU8</accession>
<keyword evidence="3" id="KW-0378">Hydrolase</keyword>
<evidence type="ECO:0000259" key="2">
    <source>
        <dbReference type="PROSITE" id="PS50164"/>
    </source>
</evidence>
<feature type="domain" description="GIY-YIG" evidence="2">
    <location>
        <begin position="1"/>
        <end position="76"/>
    </location>
</feature>